<feature type="transmembrane region" description="Helical" evidence="7">
    <location>
        <begin position="144"/>
        <end position="169"/>
    </location>
</feature>
<evidence type="ECO:0000256" key="6">
    <source>
        <dbReference type="ARBA" id="ARBA00023136"/>
    </source>
</evidence>
<keyword evidence="6 7" id="KW-0472">Membrane</keyword>
<feature type="transmembrane region" description="Helical" evidence="7">
    <location>
        <begin position="181"/>
        <end position="203"/>
    </location>
</feature>
<gene>
    <name evidence="9" type="ORF">H6G72_21170</name>
</gene>
<keyword evidence="2" id="KW-0813">Transport</keyword>
<evidence type="ECO:0000313" key="9">
    <source>
        <dbReference type="EMBL" id="MBD2546308.1"/>
    </source>
</evidence>
<feature type="domain" description="Major facilitator superfamily (MFS) profile" evidence="8">
    <location>
        <begin position="51"/>
        <end position="246"/>
    </location>
</feature>
<comment type="caution">
    <text evidence="9">The sequence shown here is derived from an EMBL/GenBank/DDBJ whole genome shotgun (WGS) entry which is preliminary data.</text>
</comment>
<feature type="transmembrane region" description="Helical" evidence="7">
    <location>
        <begin position="209"/>
        <end position="227"/>
    </location>
</feature>
<accession>A0ABR8EHY2</accession>
<evidence type="ECO:0000313" key="10">
    <source>
        <dbReference type="Proteomes" id="UP000641954"/>
    </source>
</evidence>
<dbReference type="PANTHER" id="PTHR23513:SF11">
    <property type="entry name" value="STAPHYLOFERRIN A TRANSPORTER"/>
    <property type="match status" value="1"/>
</dbReference>
<dbReference type="InterPro" id="IPR036259">
    <property type="entry name" value="MFS_trans_sf"/>
</dbReference>
<feature type="transmembrane region" description="Helical" evidence="7">
    <location>
        <begin position="50"/>
        <end position="72"/>
    </location>
</feature>
<evidence type="ECO:0000256" key="4">
    <source>
        <dbReference type="ARBA" id="ARBA00022692"/>
    </source>
</evidence>
<keyword evidence="5 7" id="KW-1133">Transmembrane helix</keyword>
<keyword evidence="10" id="KW-1185">Reference proteome</keyword>
<dbReference type="PANTHER" id="PTHR23513">
    <property type="entry name" value="INTEGRAL MEMBRANE EFFLUX PROTEIN-RELATED"/>
    <property type="match status" value="1"/>
</dbReference>
<dbReference type="Gene3D" id="1.20.1250.20">
    <property type="entry name" value="MFS general substrate transporter like domains"/>
    <property type="match status" value="1"/>
</dbReference>
<feature type="transmembrane region" description="Helical" evidence="7">
    <location>
        <begin position="120"/>
        <end position="138"/>
    </location>
</feature>
<dbReference type="SUPFAM" id="SSF103473">
    <property type="entry name" value="MFS general substrate transporter"/>
    <property type="match status" value="1"/>
</dbReference>
<dbReference type="InterPro" id="IPR020846">
    <property type="entry name" value="MFS_dom"/>
</dbReference>
<evidence type="ECO:0000256" key="2">
    <source>
        <dbReference type="ARBA" id="ARBA00022448"/>
    </source>
</evidence>
<evidence type="ECO:0000256" key="5">
    <source>
        <dbReference type="ARBA" id="ARBA00022989"/>
    </source>
</evidence>
<dbReference type="InterPro" id="IPR010290">
    <property type="entry name" value="TM_effector"/>
</dbReference>
<name>A0ABR8EHY2_9CYAN</name>
<organism evidence="9 10">
    <name type="scientific">Planktothricoides raciborskii FACHB-1370</name>
    <dbReference type="NCBI Taxonomy" id="2949576"/>
    <lineage>
        <taxon>Bacteria</taxon>
        <taxon>Bacillati</taxon>
        <taxon>Cyanobacteriota</taxon>
        <taxon>Cyanophyceae</taxon>
        <taxon>Oscillatoriophycideae</taxon>
        <taxon>Oscillatoriales</taxon>
        <taxon>Oscillatoriaceae</taxon>
        <taxon>Planktothricoides</taxon>
    </lineage>
</organism>
<evidence type="ECO:0000256" key="1">
    <source>
        <dbReference type="ARBA" id="ARBA00004651"/>
    </source>
</evidence>
<reference evidence="9 10" key="1">
    <citation type="journal article" date="2020" name="ISME J.">
        <title>Comparative genomics reveals insights into cyanobacterial evolution and habitat adaptation.</title>
        <authorList>
            <person name="Chen M.Y."/>
            <person name="Teng W.K."/>
            <person name="Zhao L."/>
            <person name="Hu C.X."/>
            <person name="Zhou Y.K."/>
            <person name="Han B.P."/>
            <person name="Song L.R."/>
            <person name="Shu W.S."/>
        </authorList>
    </citation>
    <scope>NUCLEOTIDE SEQUENCE [LARGE SCALE GENOMIC DNA]</scope>
    <source>
        <strain evidence="9 10">FACHB-1370</strain>
    </source>
</reference>
<sequence length="246" mass="26827">MGIGLCFLFDGFTYMFVIAALLMIKISPAKNTRSTQVDRPWKKLQQGFAYIVKFPDIGFILLLLGLVSFMAMPYTSLTPIFAKEILQGNAETLGFMLSFAGLGSLIGSLYLLFKIKIFGLEKIIPLSTGLAGISLMVFSQSENVIISFISLYLVGFALSLQVASSNTILQILSPDDKRGRIMSLFAIAFVGMTPLGNLMSGFMADRLGVVTTLTINGLICLIAAGIFSQQIQPLQRSLKRLVNCEP</sequence>
<dbReference type="PROSITE" id="PS50850">
    <property type="entry name" value="MFS"/>
    <property type="match status" value="1"/>
</dbReference>
<dbReference type="EMBL" id="JACJSK010000035">
    <property type="protein sequence ID" value="MBD2546308.1"/>
    <property type="molecule type" value="Genomic_DNA"/>
</dbReference>
<dbReference type="CDD" id="cd06173">
    <property type="entry name" value="MFS_MefA_like"/>
    <property type="match status" value="1"/>
</dbReference>
<comment type="subcellular location">
    <subcellularLocation>
        <location evidence="1">Cell membrane</location>
        <topology evidence="1">Multi-pass membrane protein</topology>
    </subcellularLocation>
</comment>
<dbReference type="Proteomes" id="UP000641954">
    <property type="component" value="Unassembled WGS sequence"/>
</dbReference>
<evidence type="ECO:0000259" key="8">
    <source>
        <dbReference type="PROSITE" id="PS50850"/>
    </source>
</evidence>
<proteinExistence type="predicted"/>
<feature type="transmembrane region" description="Helical" evidence="7">
    <location>
        <begin position="92"/>
        <end position="113"/>
    </location>
</feature>
<keyword evidence="4 7" id="KW-0812">Transmembrane</keyword>
<keyword evidence="3" id="KW-1003">Cell membrane</keyword>
<dbReference type="Pfam" id="PF05977">
    <property type="entry name" value="MFS_3"/>
    <property type="match status" value="1"/>
</dbReference>
<evidence type="ECO:0000256" key="7">
    <source>
        <dbReference type="SAM" id="Phobius"/>
    </source>
</evidence>
<feature type="transmembrane region" description="Helical" evidence="7">
    <location>
        <begin position="12"/>
        <end position="29"/>
    </location>
</feature>
<protein>
    <submittedName>
        <fullName evidence="9">MFS transporter</fullName>
    </submittedName>
</protein>
<evidence type="ECO:0000256" key="3">
    <source>
        <dbReference type="ARBA" id="ARBA00022475"/>
    </source>
</evidence>